<dbReference type="EMBL" id="CP018820">
    <property type="protein sequence ID" value="APR52002.1"/>
    <property type="molecule type" value="Genomic_DNA"/>
</dbReference>
<evidence type="ECO:0000313" key="3">
    <source>
        <dbReference type="Proteomes" id="UP000185161"/>
    </source>
</evidence>
<evidence type="ECO:0000313" key="2">
    <source>
        <dbReference type="EMBL" id="RSV07964.1"/>
    </source>
</evidence>
<sequence length="77" mass="8332">MVDHVVIDRDRLAAALAKGDGLDWDETCAYEADPECRQGCGSSTCIAAHYEDHDPDVARASYRRYAETAIQMIGGGA</sequence>
<dbReference type="RefSeq" id="WP_075150973.1">
    <property type="nucleotide sequence ID" value="NZ_CP018820.1"/>
</dbReference>
<reference evidence="2 4" key="3">
    <citation type="submission" date="2018-07" db="EMBL/GenBank/DDBJ databases">
        <title>Genomic and Epidemiologic Investigation of an Indolent Hospital Outbreak.</title>
        <authorList>
            <person name="Johnson R.C."/>
            <person name="Deming C."/>
            <person name="Conlan S."/>
            <person name="Zellmer C.J."/>
            <person name="Michelin A.V."/>
            <person name="Lee-Lin S."/>
            <person name="Thomas P.J."/>
            <person name="Park M."/>
            <person name="Weingarten R.A."/>
            <person name="Less J."/>
            <person name="Dekker J.P."/>
            <person name="Frank K.M."/>
            <person name="Musser K.A."/>
            <person name="Mcquiston J.R."/>
            <person name="Henderson D.K."/>
            <person name="Lau A.F."/>
            <person name="Palmore T.N."/>
            <person name="Segre J.A."/>
        </authorList>
    </citation>
    <scope>NUCLEOTIDE SEQUENCE [LARGE SCALE GENOMIC DNA]</scope>
    <source>
        <strain evidence="2 4">SK-NIH.Env10_0317</strain>
    </source>
</reference>
<dbReference type="KEGG" id="skr:BRX40_05730"/>
<dbReference type="AlphaFoldDB" id="A0A1L6J7R9"/>
<evidence type="ECO:0000313" key="1">
    <source>
        <dbReference type="EMBL" id="APR52002.1"/>
    </source>
</evidence>
<dbReference type="Proteomes" id="UP000185161">
    <property type="component" value="Chromosome"/>
</dbReference>
<proteinExistence type="predicted"/>
<organism evidence="1 3">
    <name type="scientific">Sphingomonas koreensis</name>
    <dbReference type="NCBI Taxonomy" id="93064"/>
    <lineage>
        <taxon>Bacteria</taxon>
        <taxon>Pseudomonadati</taxon>
        <taxon>Pseudomonadota</taxon>
        <taxon>Alphaproteobacteria</taxon>
        <taxon>Sphingomonadales</taxon>
        <taxon>Sphingomonadaceae</taxon>
        <taxon>Sphingomonas</taxon>
    </lineage>
</organism>
<name>A0A1L6J7R9_9SPHN</name>
<dbReference type="EMBL" id="QQWO01000001">
    <property type="protein sequence ID" value="RSV07964.1"/>
    <property type="molecule type" value="Genomic_DNA"/>
</dbReference>
<reference evidence="3" key="2">
    <citation type="submission" date="2016-12" db="EMBL/GenBank/DDBJ databases">
        <title>Whole genome sequencing of Sphingomonas sp. ABOJV.</title>
        <authorList>
            <person name="Conlan S."/>
            <person name="Thomas P.J."/>
            <person name="Mullikin J."/>
            <person name="Palmore T.N."/>
            <person name="Frank K.M."/>
            <person name="Segre J.A."/>
        </authorList>
    </citation>
    <scope>NUCLEOTIDE SEQUENCE [LARGE SCALE GENOMIC DNA]</scope>
    <source>
        <strain evidence="3">ABOJV</strain>
    </source>
</reference>
<dbReference type="Proteomes" id="UP000286681">
    <property type="component" value="Unassembled WGS sequence"/>
</dbReference>
<dbReference type="STRING" id="93064.BRX40_05730"/>
<accession>A0A1L6J7R9</accession>
<dbReference type="GeneID" id="44132055"/>
<keyword evidence="3" id="KW-1185">Reference proteome</keyword>
<protein>
    <submittedName>
        <fullName evidence="1">Uncharacterized protein</fullName>
    </submittedName>
</protein>
<evidence type="ECO:0000313" key="4">
    <source>
        <dbReference type="Proteomes" id="UP000286681"/>
    </source>
</evidence>
<gene>
    <name evidence="1" type="ORF">BRX40_05730</name>
    <name evidence="2" type="ORF">CA257_00280</name>
</gene>
<reference evidence="1" key="1">
    <citation type="submission" date="2016-12" db="EMBL/GenBank/DDBJ databases">
        <title>Whole genome sequencing of Sphingomonas koreensis.</title>
        <authorList>
            <person name="Conlan S."/>
            <person name="Thomas P.J."/>
            <person name="Mullikin J."/>
            <person name="Palmore T.N."/>
            <person name="Frank K.M."/>
            <person name="Segre J.A."/>
        </authorList>
    </citation>
    <scope>NUCLEOTIDE SEQUENCE</scope>
    <source>
        <strain evidence="1">ABOJV</strain>
    </source>
</reference>
<dbReference type="OrthoDB" id="7586039at2"/>